<organism evidence="7 8">
    <name type="scientific">Vandammella animalimorsus</name>
    <dbReference type="NCBI Taxonomy" id="2029117"/>
    <lineage>
        <taxon>Bacteria</taxon>
        <taxon>Pseudomonadati</taxon>
        <taxon>Pseudomonadota</taxon>
        <taxon>Betaproteobacteria</taxon>
        <taxon>Burkholderiales</taxon>
        <taxon>Comamonadaceae</taxon>
        <taxon>Vandammella</taxon>
    </lineage>
</organism>
<dbReference type="SUPFAM" id="SSF54373">
    <property type="entry name" value="FAD-linked reductases, C-terminal domain"/>
    <property type="match status" value="1"/>
</dbReference>
<dbReference type="EMBL" id="NSJB01000008">
    <property type="protein sequence ID" value="PAT36626.1"/>
    <property type="molecule type" value="Genomic_DNA"/>
</dbReference>
<evidence type="ECO:0000259" key="6">
    <source>
        <dbReference type="Pfam" id="PF03275"/>
    </source>
</evidence>
<dbReference type="GO" id="GO:0005829">
    <property type="term" value="C:cytosol"/>
    <property type="evidence" value="ECO:0007669"/>
    <property type="project" value="TreeGrafter"/>
</dbReference>
<name>A0A2A2AFP1_9BURK</name>
<dbReference type="PANTHER" id="PTHR21197">
    <property type="entry name" value="UDP-GALACTOPYRANOSE MUTASE"/>
    <property type="match status" value="1"/>
</dbReference>
<dbReference type="GO" id="GO:0050660">
    <property type="term" value="F:flavin adenine dinucleotide binding"/>
    <property type="evidence" value="ECO:0007669"/>
    <property type="project" value="TreeGrafter"/>
</dbReference>
<dbReference type="PANTHER" id="PTHR21197:SF0">
    <property type="entry name" value="UDP-GALACTOPYRANOSE MUTASE"/>
    <property type="match status" value="1"/>
</dbReference>
<dbReference type="Gene3D" id="3.40.50.720">
    <property type="entry name" value="NAD(P)-binding Rossmann-like Domain"/>
    <property type="match status" value="3"/>
</dbReference>
<protein>
    <submittedName>
        <fullName evidence="7">UDP-galactopyranose mutase</fullName>
    </submittedName>
</protein>
<dbReference type="InterPro" id="IPR004379">
    <property type="entry name" value="UDP-GALP_mutase"/>
</dbReference>
<comment type="caution">
    <text evidence="7">The sequence shown here is derived from an EMBL/GenBank/DDBJ whole genome shotgun (WGS) entry which is preliminary data.</text>
</comment>
<comment type="similarity">
    <text evidence="2">Belongs to the UDP-galactopyranose/dTDP-fucopyranose mutase family.</text>
</comment>
<dbReference type="GO" id="GO:0008767">
    <property type="term" value="F:UDP-galactopyranose mutase activity"/>
    <property type="evidence" value="ECO:0007669"/>
    <property type="project" value="InterPro"/>
</dbReference>
<dbReference type="Pfam" id="PF13450">
    <property type="entry name" value="NAD_binding_8"/>
    <property type="match status" value="1"/>
</dbReference>
<keyword evidence="8" id="KW-1185">Reference proteome</keyword>
<dbReference type="SUPFAM" id="SSF51971">
    <property type="entry name" value="Nucleotide-binding domain"/>
    <property type="match status" value="1"/>
</dbReference>
<reference evidence="7 8" key="1">
    <citation type="submission" date="2017-08" db="EMBL/GenBank/DDBJ databases">
        <title>WGS of Clinical strains of the CDC Group NO-1 linked to zoonotic infections in humans.</title>
        <authorList>
            <person name="Bernier A.-M."/>
            <person name="Bernard K."/>
        </authorList>
    </citation>
    <scope>NUCLEOTIDE SEQUENCE [LARGE SCALE GENOMIC DNA]</scope>
    <source>
        <strain evidence="7 8">NML00-0135</strain>
    </source>
</reference>
<feature type="domain" description="UDP-galactopyranose mutase C-terminal" evidence="6">
    <location>
        <begin position="146"/>
        <end position="346"/>
    </location>
</feature>
<accession>A0A2A2AFP1</accession>
<proteinExistence type="inferred from homology"/>
<dbReference type="AlphaFoldDB" id="A0A2A2AFP1"/>
<keyword evidence="3" id="KW-0285">Flavoprotein</keyword>
<evidence type="ECO:0000256" key="1">
    <source>
        <dbReference type="ARBA" id="ARBA00001974"/>
    </source>
</evidence>
<sequence>MYDYLIVGAGMFGATFARLATDAGKRCLVIDQRPHIAGNCYTEHIDGIHVHRYGPHIFHCNDEKIWAFVQRFAQFNNFRNAPIAMHGGKAYSLPFNMYTFNQIWGVTTPEQARARIEAQRLRLGREPANLEEQALSLVGRDIYETLIRDYTRKQWQKDPKELPAAIIKRLPLRWTWDNNYFNDRYQGIPVGGYTALFERMLQGIEVRLNTDYLAERSALDALARHTVFTGRIDAFYGYRFGELEYRTLRFDTEWLDTDNHQGNAVVNYTEASVPWTRIVEHKHFEPGNTSARTCITREIPDTWSRDKVPYYPIGDAANMALFARYEALAEREPRVLFGGRLAEYRYYDMHQVIGSARAKAEKLLRAA</sequence>
<evidence type="ECO:0000256" key="2">
    <source>
        <dbReference type="ARBA" id="ARBA00009321"/>
    </source>
</evidence>
<dbReference type="Proteomes" id="UP000218054">
    <property type="component" value="Unassembled WGS sequence"/>
</dbReference>
<evidence type="ECO:0000256" key="5">
    <source>
        <dbReference type="ARBA" id="ARBA00023235"/>
    </source>
</evidence>
<comment type="cofactor">
    <cofactor evidence="1">
        <name>FAD</name>
        <dbReference type="ChEBI" id="CHEBI:57692"/>
    </cofactor>
</comment>
<dbReference type="RefSeq" id="WP_095540210.1">
    <property type="nucleotide sequence ID" value="NZ_NSJB01000008.1"/>
</dbReference>
<gene>
    <name evidence="7" type="primary">glf</name>
    <name evidence="7" type="ORF">CK625_10200</name>
</gene>
<evidence type="ECO:0000313" key="7">
    <source>
        <dbReference type="EMBL" id="PAT36626.1"/>
    </source>
</evidence>
<evidence type="ECO:0000256" key="4">
    <source>
        <dbReference type="ARBA" id="ARBA00022827"/>
    </source>
</evidence>
<dbReference type="Pfam" id="PF03275">
    <property type="entry name" value="GLF"/>
    <property type="match status" value="1"/>
</dbReference>
<evidence type="ECO:0000313" key="8">
    <source>
        <dbReference type="Proteomes" id="UP000218054"/>
    </source>
</evidence>
<keyword evidence="4" id="KW-0274">FAD</keyword>
<keyword evidence="5" id="KW-0413">Isomerase</keyword>
<dbReference type="InterPro" id="IPR015899">
    <property type="entry name" value="UDP-GalPyranose_mutase_C"/>
</dbReference>
<evidence type="ECO:0000256" key="3">
    <source>
        <dbReference type="ARBA" id="ARBA00022630"/>
    </source>
</evidence>
<dbReference type="NCBIfam" id="TIGR00031">
    <property type="entry name" value="UDP-GALP_mutase"/>
    <property type="match status" value="1"/>
</dbReference>